<reference evidence="2 3" key="1">
    <citation type="submission" date="2015-01" db="EMBL/GenBank/DDBJ databases">
        <authorList>
            <person name="Xiang T."/>
            <person name="Song Y."/>
            <person name="Huang L."/>
            <person name="Wang B."/>
            <person name="Wu P."/>
        </authorList>
    </citation>
    <scope>NUCLEOTIDE SEQUENCE [LARGE SCALE GENOMIC DNA]</scope>
    <source>
        <strain evidence="2 3">Cc12</strain>
    </source>
</reference>
<keyword evidence="2" id="KW-0456">Lyase</keyword>
<dbReference type="EMBL" id="CDOE01000031">
    <property type="protein sequence ID" value="CEN33205.1"/>
    <property type="molecule type" value="Genomic_DNA"/>
</dbReference>
<gene>
    <name evidence="2" type="ORF">CCAN12_370008</name>
</gene>
<accession>A0A0B7H1J3</accession>
<evidence type="ECO:0000313" key="3">
    <source>
        <dbReference type="Proteomes" id="UP000044026"/>
    </source>
</evidence>
<dbReference type="SUPFAM" id="SSF52096">
    <property type="entry name" value="ClpP/crotonase"/>
    <property type="match status" value="1"/>
</dbReference>
<dbReference type="Proteomes" id="UP000044026">
    <property type="component" value="Unassembled WGS sequence"/>
</dbReference>
<dbReference type="GO" id="GO:0004300">
    <property type="term" value="F:enoyl-CoA hydratase activity"/>
    <property type="evidence" value="ECO:0007669"/>
    <property type="project" value="UniProtKB-EC"/>
</dbReference>
<dbReference type="Gene3D" id="3.90.226.10">
    <property type="entry name" value="2-enoyl-CoA Hydratase, Chain A, domain 1"/>
    <property type="match status" value="1"/>
</dbReference>
<protein>
    <submittedName>
        <fullName evidence="2">Crotonase</fullName>
        <ecNumber evidence="2">4.2.1.17</ecNumber>
    </submittedName>
</protein>
<dbReference type="AlphaFoldDB" id="A0A0B7H1J3"/>
<dbReference type="InterPro" id="IPR001753">
    <property type="entry name" value="Enoyl-CoA_hydra/iso"/>
</dbReference>
<dbReference type="PANTHER" id="PTHR42964">
    <property type="entry name" value="ENOYL-COA HYDRATASE"/>
    <property type="match status" value="1"/>
</dbReference>
<dbReference type="PANTHER" id="PTHR42964:SF1">
    <property type="entry name" value="POLYKETIDE BIOSYNTHESIS ENOYL-COA HYDRATASE PKSH-RELATED"/>
    <property type="match status" value="1"/>
</dbReference>
<dbReference type="GeneID" id="69579681"/>
<dbReference type="CDD" id="cd06558">
    <property type="entry name" value="crotonase-like"/>
    <property type="match status" value="1"/>
</dbReference>
<evidence type="ECO:0000256" key="1">
    <source>
        <dbReference type="ARBA" id="ARBA00005254"/>
    </source>
</evidence>
<name>A0A0B7H1J3_9FLAO</name>
<dbReference type="RefSeq" id="WP_041998800.1">
    <property type="nucleotide sequence ID" value="NZ_CP022382.1"/>
</dbReference>
<dbReference type="InterPro" id="IPR029045">
    <property type="entry name" value="ClpP/crotonase-like_dom_sf"/>
</dbReference>
<dbReference type="EC" id="4.2.1.17" evidence="2"/>
<sequence>MTTDRQNGSLYTKIENKVATIEFGHPNANSFPLELLERLAQELNVLSNNPEVAIILLKSEGDRAFCAGASFDELLAIETEAEGNRFFNGFANLFLAMRECKKLIIGRVQGKAVGGGVGLIAACDYVFAVEAATIRLSELSLGIGPFVIAPVIFRKAGQAALNELFMAPDQWKNAYWAQQKGLYARVFENSKEMDEAIGHFLEKLLQSNPVALSEMKRITWQHTEHWIQELPKNAEISGKLVLSQQTKQMLAKFKNR</sequence>
<proteinExistence type="inferred from homology"/>
<dbReference type="Pfam" id="PF00378">
    <property type="entry name" value="ECH_1"/>
    <property type="match status" value="1"/>
</dbReference>
<comment type="similarity">
    <text evidence="1">Belongs to the enoyl-CoA hydratase/isomerase family.</text>
</comment>
<dbReference type="InterPro" id="IPR051683">
    <property type="entry name" value="Enoyl-CoA_Hydratase/Isomerase"/>
</dbReference>
<organism evidence="2 3">
    <name type="scientific">Capnocytophaga canimorsus</name>
    <dbReference type="NCBI Taxonomy" id="28188"/>
    <lineage>
        <taxon>Bacteria</taxon>
        <taxon>Pseudomonadati</taxon>
        <taxon>Bacteroidota</taxon>
        <taxon>Flavobacteriia</taxon>
        <taxon>Flavobacteriales</taxon>
        <taxon>Flavobacteriaceae</taxon>
        <taxon>Capnocytophaga</taxon>
    </lineage>
</organism>
<evidence type="ECO:0000313" key="2">
    <source>
        <dbReference type="EMBL" id="CEN33205.1"/>
    </source>
</evidence>